<dbReference type="Proteomes" id="UP001050808">
    <property type="component" value="Unassembled WGS sequence"/>
</dbReference>
<reference evidence="1" key="1">
    <citation type="submission" date="2024-05" db="EMBL/GenBank/DDBJ databases">
        <title>Whole genome shotgun sequence of Streptomyces violascens NBRC 12920.</title>
        <authorList>
            <person name="Komaki H."/>
            <person name="Tamura T."/>
        </authorList>
    </citation>
    <scope>NUCLEOTIDE SEQUENCE</scope>
    <source>
        <strain evidence="1">NBRC 12920</strain>
    </source>
</reference>
<organism evidence="1 2">
    <name type="scientific">Streptomyces violascens</name>
    <dbReference type="NCBI Taxonomy" id="67381"/>
    <lineage>
        <taxon>Bacteria</taxon>
        <taxon>Bacillati</taxon>
        <taxon>Actinomycetota</taxon>
        <taxon>Actinomycetes</taxon>
        <taxon>Kitasatosporales</taxon>
        <taxon>Streptomycetaceae</taxon>
        <taxon>Streptomyces</taxon>
    </lineage>
</organism>
<protein>
    <submittedName>
        <fullName evidence="1">Uncharacterized protein</fullName>
    </submittedName>
</protein>
<gene>
    <name evidence="1" type="ORF">Sviol_62790</name>
</gene>
<accession>A0ABQ3QX67</accession>
<keyword evidence="2" id="KW-1185">Reference proteome</keyword>
<dbReference type="RefSeq" id="WP_189963351.1">
    <property type="nucleotide sequence ID" value="NZ_BMUA01000008.1"/>
</dbReference>
<dbReference type="EMBL" id="BNDY01000017">
    <property type="protein sequence ID" value="GHI41871.1"/>
    <property type="molecule type" value="Genomic_DNA"/>
</dbReference>
<sequence>MSLRLSWPTLTWRPAPRLDQTYHADTDSHTYVVDHDGTSWCLRAWHHGKPISIDLNYSDNPDVLMQFADQHAAQQKAGGVR</sequence>
<evidence type="ECO:0000313" key="2">
    <source>
        <dbReference type="Proteomes" id="UP001050808"/>
    </source>
</evidence>
<proteinExistence type="predicted"/>
<name>A0ABQ3QX67_9ACTN</name>
<comment type="caution">
    <text evidence="1">The sequence shown here is derived from an EMBL/GenBank/DDBJ whole genome shotgun (WGS) entry which is preliminary data.</text>
</comment>
<evidence type="ECO:0000313" key="1">
    <source>
        <dbReference type="EMBL" id="GHI41871.1"/>
    </source>
</evidence>